<proteinExistence type="predicted"/>
<dbReference type="EMBL" id="JACHMS010000001">
    <property type="protein sequence ID" value="MBB4711075.1"/>
    <property type="molecule type" value="Genomic_DNA"/>
</dbReference>
<evidence type="ECO:0000256" key="1">
    <source>
        <dbReference type="SAM" id="MobiDB-lite"/>
    </source>
</evidence>
<evidence type="ECO:0000313" key="3">
    <source>
        <dbReference type="Proteomes" id="UP000565089"/>
    </source>
</evidence>
<gene>
    <name evidence="2" type="ORF">BJ965_000957</name>
</gene>
<name>A0A7W7DK15_9ACTN</name>
<evidence type="ECO:0000313" key="2">
    <source>
        <dbReference type="EMBL" id="MBB4711075.1"/>
    </source>
</evidence>
<keyword evidence="3" id="KW-1185">Reference proteome</keyword>
<protein>
    <submittedName>
        <fullName evidence="2">Uncharacterized protein</fullName>
    </submittedName>
</protein>
<dbReference type="AlphaFoldDB" id="A0A7W7DK15"/>
<feature type="region of interest" description="Disordered" evidence="1">
    <location>
        <begin position="1"/>
        <end position="45"/>
    </location>
</feature>
<sequence length="90" mass="8575">MPSRAGGPYGSRTGRGRTRVGGGGARATDGGAHATESAARAVGRGARAVGTGTRVLDRAGTGVGGAWAAGIPAASTSSSALRLHVPAPVP</sequence>
<dbReference type="Proteomes" id="UP000565089">
    <property type="component" value="Unassembled WGS sequence"/>
</dbReference>
<feature type="compositionally biased region" description="Low complexity" evidence="1">
    <location>
        <begin position="26"/>
        <end position="45"/>
    </location>
</feature>
<reference evidence="2 3" key="1">
    <citation type="submission" date="2020-08" db="EMBL/GenBank/DDBJ databases">
        <title>Sequencing the genomes of 1000 actinobacteria strains.</title>
        <authorList>
            <person name="Klenk H.-P."/>
        </authorList>
    </citation>
    <scope>NUCLEOTIDE SEQUENCE [LARGE SCALE GENOMIC DNA]</scope>
    <source>
        <strain evidence="2 3">DSM 40483</strain>
    </source>
</reference>
<dbReference type="RefSeq" id="WP_184907487.1">
    <property type="nucleotide sequence ID" value="NZ_JACHMS010000001.1"/>
</dbReference>
<accession>A0A7W7DK15</accession>
<comment type="caution">
    <text evidence="2">The sequence shown here is derived from an EMBL/GenBank/DDBJ whole genome shotgun (WGS) entry which is preliminary data.</text>
</comment>
<organism evidence="2 3">
    <name type="scientific">Streptomyces luteogriseus</name>
    <dbReference type="NCBI Taxonomy" id="68233"/>
    <lineage>
        <taxon>Bacteria</taxon>
        <taxon>Bacillati</taxon>
        <taxon>Actinomycetota</taxon>
        <taxon>Actinomycetes</taxon>
        <taxon>Kitasatosporales</taxon>
        <taxon>Streptomycetaceae</taxon>
        <taxon>Streptomyces</taxon>
    </lineage>
</organism>
<dbReference type="GeneID" id="95792984"/>